<reference evidence="3" key="1">
    <citation type="submission" date="2021-04" db="EMBL/GenBank/DDBJ databases">
        <title>Genomic features of Candidatus Phytoplasma meliae isolate ChTYXIII (1SrXIII-G).</title>
        <authorList>
            <person name="Fernandez F.D."/>
            <person name="Conci L.R."/>
        </authorList>
    </citation>
    <scope>NUCLEOTIDE SEQUENCE [LARGE SCALE GENOMIC DNA]</scope>
    <source>
        <strain evidence="3">ChTYXIII-Mo</strain>
    </source>
</reference>
<accession>A0ABS5CXZ1</accession>
<dbReference type="NCBIfam" id="TIGR02937">
    <property type="entry name" value="sigma70-ECF"/>
    <property type="match status" value="1"/>
</dbReference>
<evidence type="ECO:0000259" key="2">
    <source>
        <dbReference type="Pfam" id="PF11178"/>
    </source>
</evidence>
<comment type="caution">
    <text evidence="3">The sequence shown here is derived from an EMBL/GenBank/DDBJ whole genome shotgun (WGS) entry which is preliminary data.</text>
</comment>
<evidence type="ECO:0000313" key="4">
    <source>
        <dbReference type="Proteomes" id="UP001195571"/>
    </source>
</evidence>
<dbReference type="InterPro" id="IPR036388">
    <property type="entry name" value="WH-like_DNA-bd_sf"/>
</dbReference>
<name>A0ABS5CXZ1_9MOLU</name>
<dbReference type="InterPro" id="IPR000792">
    <property type="entry name" value="Tscrpt_reg_LuxR_C"/>
</dbReference>
<proteinExistence type="predicted"/>
<dbReference type="InterPro" id="IPR014284">
    <property type="entry name" value="RNA_pol_sigma-70_dom"/>
</dbReference>
<feature type="domain" description="HTH luxR-type" evidence="1">
    <location>
        <begin position="267"/>
        <end position="299"/>
    </location>
</feature>
<evidence type="ECO:0000259" key="1">
    <source>
        <dbReference type="Pfam" id="PF00196"/>
    </source>
</evidence>
<dbReference type="Gene3D" id="1.10.10.10">
    <property type="entry name" value="Winged helix-like DNA-binding domain superfamily/Winged helix DNA-binding domain"/>
    <property type="match status" value="1"/>
</dbReference>
<organism evidence="3 4">
    <name type="scientific">Candidatus Phytoplasma meliae</name>
    <dbReference type="NCBI Taxonomy" id="1848402"/>
    <lineage>
        <taxon>Bacteria</taxon>
        <taxon>Bacillati</taxon>
        <taxon>Mycoplasmatota</taxon>
        <taxon>Mollicutes</taxon>
        <taxon>Acholeplasmatales</taxon>
        <taxon>Acholeplasmataceae</taxon>
        <taxon>Candidatus Phytoplasma</taxon>
        <taxon>16SrXIII (Mexican periwinkle virescence group)</taxon>
    </lineage>
</organism>
<protein>
    <submittedName>
        <fullName evidence="3">Response regulator transcription factor</fullName>
    </submittedName>
</protein>
<sequence>MNTILTKINQIYQLIISLLKKPFLTANDKKELSTLQEQETELIQHFEKNEILELSKEMKKSQENYDFQKLQKLQQRALKIYFNDRDNQFLKDAIIFSYEPIYKEILKSFRYQPRFVTYQDKLQDCYLFATEALNKYDEQLPNKLPFSIFMDYHVENRLKNKQKLDIGIKDDKKFDIKALPRMENFNQESKETENEELMEPITETLMVERVNPFKTPEQHYNNQTKHEQIIELINEILTPKEKEVAMLAFGFNLNNENDKREFSYEYMVPTLKNQQIAEKLKISKKTVENHKSNIIKKLKEKFDGHPLLPKKYEIKPKQTDKQLIKETRYRFDFDDDKCYSVFEYKLKNGEIIKESKYPPNDKIHCMIEYNPKTEKPIKETYYDSDGKELFEKKYKKNQK</sequence>
<dbReference type="Pfam" id="PF00196">
    <property type="entry name" value="GerE"/>
    <property type="match status" value="1"/>
</dbReference>
<dbReference type="SUPFAM" id="SSF88659">
    <property type="entry name" value="Sigma3 and sigma4 domains of RNA polymerase sigma factors"/>
    <property type="match status" value="1"/>
</dbReference>
<dbReference type="RefSeq" id="WP_203552109.1">
    <property type="nucleotide sequence ID" value="NZ_JACAOD020000004.1"/>
</dbReference>
<gene>
    <name evidence="3" type="ORF">CHTY_001190</name>
</gene>
<evidence type="ECO:0000313" key="3">
    <source>
        <dbReference type="EMBL" id="MBP5835843.1"/>
    </source>
</evidence>
<feature type="domain" description="DUF2963" evidence="2">
    <location>
        <begin position="357"/>
        <end position="388"/>
    </location>
</feature>
<dbReference type="InterPro" id="IPR021348">
    <property type="entry name" value="DUF2963"/>
</dbReference>
<dbReference type="EMBL" id="JACAOD020000004">
    <property type="protein sequence ID" value="MBP5835843.1"/>
    <property type="molecule type" value="Genomic_DNA"/>
</dbReference>
<dbReference type="Proteomes" id="UP001195571">
    <property type="component" value="Unassembled WGS sequence"/>
</dbReference>
<keyword evidence="4" id="KW-1185">Reference proteome</keyword>
<dbReference type="InterPro" id="IPR013324">
    <property type="entry name" value="RNA_pol_sigma_r3/r4-like"/>
</dbReference>
<dbReference type="Pfam" id="PF11178">
    <property type="entry name" value="DUF2963"/>
    <property type="match status" value="1"/>
</dbReference>